<evidence type="ECO:0000313" key="2">
    <source>
        <dbReference type="Proteomes" id="UP000887116"/>
    </source>
</evidence>
<proteinExistence type="predicted"/>
<dbReference type="Proteomes" id="UP000887116">
    <property type="component" value="Unassembled WGS sequence"/>
</dbReference>
<reference evidence="1" key="1">
    <citation type="submission" date="2020-07" db="EMBL/GenBank/DDBJ databases">
        <title>Multicomponent nature underlies the extraordinary mechanical properties of spider dragline silk.</title>
        <authorList>
            <person name="Kono N."/>
            <person name="Nakamura H."/>
            <person name="Mori M."/>
            <person name="Yoshida Y."/>
            <person name="Ohtoshi R."/>
            <person name="Malay A.D."/>
            <person name="Moran D.A.P."/>
            <person name="Tomita M."/>
            <person name="Numata K."/>
            <person name="Arakawa K."/>
        </authorList>
    </citation>
    <scope>NUCLEOTIDE SEQUENCE</scope>
</reference>
<sequence length="144" mass="16367">MRFAQQQPTVEILKDVRMNGFRLAGVSIFSKLKEMQQLTNILQQRVTGRGAGEKSSQSCWFNKFWRDIHGSLVVSQYHLPSPRSPIVLQIPQHLPEDRTMIEATVEAFSRADLNATTVVANCSVYAGKKARLKIDLADQQHCRR</sequence>
<keyword evidence="2" id="KW-1185">Reference proteome</keyword>
<name>A0A8X6GEM4_TRICU</name>
<dbReference type="EMBL" id="BMAO01005585">
    <property type="protein sequence ID" value="GFR02343.1"/>
    <property type="molecule type" value="Genomic_DNA"/>
</dbReference>
<accession>A0A8X6GEM4</accession>
<gene>
    <name evidence="1" type="ORF">TNCT_166171</name>
</gene>
<dbReference type="AlphaFoldDB" id="A0A8X6GEM4"/>
<organism evidence="1 2">
    <name type="scientific">Trichonephila clavata</name>
    <name type="common">Joro spider</name>
    <name type="synonym">Nephila clavata</name>
    <dbReference type="NCBI Taxonomy" id="2740835"/>
    <lineage>
        <taxon>Eukaryota</taxon>
        <taxon>Metazoa</taxon>
        <taxon>Ecdysozoa</taxon>
        <taxon>Arthropoda</taxon>
        <taxon>Chelicerata</taxon>
        <taxon>Arachnida</taxon>
        <taxon>Araneae</taxon>
        <taxon>Araneomorphae</taxon>
        <taxon>Entelegynae</taxon>
        <taxon>Araneoidea</taxon>
        <taxon>Nephilidae</taxon>
        <taxon>Trichonephila</taxon>
    </lineage>
</organism>
<evidence type="ECO:0000313" key="1">
    <source>
        <dbReference type="EMBL" id="GFR02343.1"/>
    </source>
</evidence>
<protein>
    <submittedName>
        <fullName evidence="1">Uncharacterized protein</fullName>
    </submittedName>
</protein>
<comment type="caution">
    <text evidence="1">The sequence shown here is derived from an EMBL/GenBank/DDBJ whole genome shotgun (WGS) entry which is preliminary data.</text>
</comment>